<feature type="region of interest" description="Disordered" evidence="1">
    <location>
        <begin position="82"/>
        <end position="134"/>
    </location>
</feature>
<feature type="compositionally biased region" description="Low complexity" evidence="1">
    <location>
        <begin position="113"/>
        <end position="125"/>
    </location>
</feature>
<dbReference type="InParanoid" id="A0A0G4EEL7"/>
<protein>
    <recommendedName>
        <fullName evidence="4">F-box domain-containing protein</fullName>
    </recommendedName>
</protein>
<dbReference type="VEuPathDB" id="CryptoDB:Vbra_2061"/>
<feature type="region of interest" description="Disordered" evidence="1">
    <location>
        <begin position="15"/>
        <end position="42"/>
    </location>
</feature>
<dbReference type="EMBL" id="CDMY01000219">
    <property type="protein sequence ID" value="CEL94446.1"/>
    <property type="molecule type" value="Genomic_DNA"/>
</dbReference>
<accession>A0A0G4EEL7</accession>
<sequence length="369" mass="40649">MPVPMPAVRHCIPSLPPAVEAQPSSPLWSSPREDLPRPRERGAGAAAAAAAVAVVGGCCEPCPMGNEQGRFEATCWETKAAETKVAEAPKRDDSPDTWLVWSRIPPLPPSPPRQQQQQHHQQRAAPAPPPARPVRPFPFVSLPPRRVLQILSCLRTGELFALKCVKRSFATGCTVRDGPCLRHVFPNLAFREGSLPAEPHRLLDRAYLPAVVCIELSSESLPQPFVEELLRRLSLTSKLQMHSITVTVPLSQGALSHLSAVITRSPQLHTFVFSGAGHTHHDNEPRFPTMLSDALHHCRRLRRLELPDNDMGAADMRRVRDIVRRCGKTLETLVLRGNPIGCGGIEELSAGIDKQTCRNLTLLDIRRST</sequence>
<feature type="compositionally biased region" description="Basic and acidic residues" evidence="1">
    <location>
        <begin position="82"/>
        <end position="94"/>
    </location>
</feature>
<evidence type="ECO:0000256" key="1">
    <source>
        <dbReference type="SAM" id="MobiDB-lite"/>
    </source>
</evidence>
<dbReference type="SMART" id="SM00368">
    <property type="entry name" value="LRR_RI"/>
    <property type="match status" value="2"/>
</dbReference>
<proteinExistence type="predicted"/>
<evidence type="ECO:0000313" key="2">
    <source>
        <dbReference type="EMBL" id="CEL94446.1"/>
    </source>
</evidence>
<dbReference type="InterPro" id="IPR032675">
    <property type="entry name" value="LRR_dom_sf"/>
</dbReference>
<feature type="compositionally biased region" description="Basic and acidic residues" evidence="1">
    <location>
        <begin position="31"/>
        <end position="42"/>
    </location>
</feature>
<reference evidence="2 3" key="1">
    <citation type="submission" date="2014-11" db="EMBL/GenBank/DDBJ databases">
        <authorList>
            <person name="Zhu J."/>
            <person name="Qi W."/>
            <person name="Song R."/>
        </authorList>
    </citation>
    <scope>NUCLEOTIDE SEQUENCE [LARGE SCALE GENOMIC DNA]</scope>
</reference>
<gene>
    <name evidence="2" type="ORF">Vbra_2061</name>
</gene>
<dbReference type="Proteomes" id="UP000041254">
    <property type="component" value="Unassembled WGS sequence"/>
</dbReference>
<evidence type="ECO:0008006" key="4">
    <source>
        <dbReference type="Google" id="ProtNLM"/>
    </source>
</evidence>
<dbReference type="Gene3D" id="3.80.10.10">
    <property type="entry name" value="Ribonuclease Inhibitor"/>
    <property type="match status" value="1"/>
</dbReference>
<evidence type="ECO:0000313" key="3">
    <source>
        <dbReference type="Proteomes" id="UP000041254"/>
    </source>
</evidence>
<keyword evidence="3" id="KW-1185">Reference proteome</keyword>
<organism evidence="2 3">
    <name type="scientific">Vitrella brassicaformis (strain CCMP3155)</name>
    <dbReference type="NCBI Taxonomy" id="1169540"/>
    <lineage>
        <taxon>Eukaryota</taxon>
        <taxon>Sar</taxon>
        <taxon>Alveolata</taxon>
        <taxon>Colpodellida</taxon>
        <taxon>Vitrellaceae</taxon>
        <taxon>Vitrella</taxon>
    </lineage>
</organism>
<name>A0A0G4EEL7_VITBC</name>
<dbReference type="AlphaFoldDB" id="A0A0G4EEL7"/>
<dbReference type="SUPFAM" id="SSF52047">
    <property type="entry name" value="RNI-like"/>
    <property type="match status" value="1"/>
</dbReference>